<protein>
    <recommendedName>
        <fullName evidence="3">N-acetyltransferase domain-containing protein</fullName>
    </recommendedName>
</protein>
<dbReference type="PROSITE" id="PS51186">
    <property type="entry name" value="GNAT"/>
    <property type="match status" value="1"/>
</dbReference>
<dbReference type="Pfam" id="PF00583">
    <property type="entry name" value="Acetyltransf_1"/>
    <property type="match status" value="1"/>
</dbReference>
<dbReference type="PANTHER" id="PTHR43800:SF1">
    <property type="entry name" value="PEPTIDYL-LYSINE N-ACETYLTRANSFERASE YJAB"/>
    <property type="match status" value="1"/>
</dbReference>
<keyword evidence="1" id="KW-0808">Transferase</keyword>
<evidence type="ECO:0000256" key="1">
    <source>
        <dbReference type="ARBA" id="ARBA00022679"/>
    </source>
</evidence>
<gene>
    <name evidence="4" type="ORF">GCM10007216_16530</name>
</gene>
<keyword evidence="2" id="KW-0012">Acyltransferase</keyword>
<comment type="caution">
    <text evidence="4">The sequence shown here is derived from an EMBL/GenBank/DDBJ whole genome shotgun (WGS) entry which is preliminary data.</text>
</comment>
<accession>A0ABQ1NX83</accession>
<name>A0ABQ1NX83_9BACI</name>
<evidence type="ECO:0000259" key="3">
    <source>
        <dbReference type="PROSITE" id="PS51186"/>
    </source>
</evidence>
<evidence type="ECO:0000313" key="5">
    <source>
        <dbReference type="Proteomes" id="UP000619534"/>
    </source>
</evidence>
<dbReference type="SUPFAM" id="SSF55729">
    <property type="entry name" value="Acyl-CoA N-acyltransferases (Nat)"/>
    <property type="match status" value="1"/>
</dbReference>
<feature type="domain" description="N-acetyltransferase" evidence="3">
    <location>
        <begin position="16"/>
        <end position="155"/>
    </location>
</feature>
<dbReference type="PANTHER" id="PTHR43800">
    <property type="entry name" value="PEPTIDYL-LYSINE N-ACETYLTRANSFERASE YJAB"/>
    <property type="match status" value="1"/>
</dbReference>
<dbReference type="Gene3D" id="3.40.630.30">
    <property type="match status" value="1"/>
</dbReference>
<sequence>MAIIFELDHTKEEVAIEIEALQQLSYHQEARYVHNRKLPPLIETYKDIIRAEETFLGIYKERKLVGLVAYTFEAGDFWITRLAVHPRWMRQGLGKELLSRVLFLNPTNKCWVTTGAKNEPAMRFYQKNGFQQIQEIKTEEGITLALLCYEQYNKDLS</sequence>
<dbReference type="RefSeq" id="WP_062442583.1">
    <property type="nucleotide sequence ID" value="NZ_BMCJ01000002.1"/>
</dbReference>
<reference evidence="5" key="1">
    <citation type="journal article" date="2019" name="Int. J. Syst. Evol. Microbiol.">
        <title>The Global Catalogue of Microorganisms (GCM) 10K type strain sequencing project: providing services to taxonomists for standard genome sequencing and annotation.</title>
        <authorList>
            <consortium name="The Broad Institute Genomics Platform"/>
            <consortium name="The Broad Institute Genome Sequencing Center for Infectious Disease"/>
            <person name="Wu L."/>
            <person name="Ma J."/>
        </authorList>
    </citation>
    <scope>NUCLEOTIDE SEQUENCE [LARGE SCALE GENOMIC DNA]</scope>
    <source>
        <strain evidence="5">CCM 7282</strain>
    </source>
</reference>
<dbReference type="CDD" id="cd04301">
    <property type="entry name" value="NAT_SF"/>
    <property type="match status" value="1"/>
</dbReference>
<dbReference type="InterPro" id="IPR000182">
    <property type="entry name" value="GNAT_dom"/>
</dbReference>
<evidence type="ECO:0000313" key="4">
    <source>
        <dbReference type="EMBL" id="GGC86514.1"/>
    </source>
</evidence>
<proteinExistence type="predicted"/>
<dbReference type="Proteomes" id="UP000619534">
    <property type="component" value="Unassembled WGS sequence"/>
</dbReference>
<dbReference type="EMBL" id="BMCJ01000002">
    <property type="protein sequence ID" value="GGC86514.1"/>
    <property type="molecule type" value="Genomic_DNA"/>
</dbReference>
<keyword evidence="5" id="KW-1185">Reference proteome</keyword>
<organism evidence="4 5">
    <name type="scientific">Thalassobacillus devorans</name>
    <dbReference type="NCBI Taxonomy" id="279813"/>
    <lineage>
        <taxon>Bacteria</taxon>
        <taxon>Bacillati</taxon>
        <taxon>Bacillota</taxon>
        <taxon>Bacilli</taxon>
        <taxon>Bacillales</taxon>
        <taxon>Bacillaceae</taxon>
        <taxon>Thalassobacillus</taxon>
    </lineage>
</organism>
<evidence type="ECO:0000256" key="2">
    <source>
        <dbReference type="ARBA" id="ARBA00023315"/>
    </source>
</evidence>
<dbReference type="InterPro" id="IPR016181">
    <property type="entry name" value="Acyl_CoA_acyltransferase"/>
</dbReference>